<evidence type="ECO:0000313" key="1">
    <source>
        <dbReference type="EMBL" id="KAF0726479.1"/>
    </source>
</evidence>
<gene>
    <name evidence="1" type="ORF">Ae201684_015293</name>
</gene>
<comment type="caution">
    <text evidence="1">The sequence shown here is derived from an EMBL/GenBank/DDBJ whole genome shotgun (WGS) entry which is preliminary data.</text>
</comment>
<dbReference type="Proteomes" id="UP000481153">
    <property type="component" value="Unassembled WGS sequence"/>
</dbReference>
<name>A0A6G0WH39_9STRA</name>
<evidence type="ECO:0000313" key="2">
    <source>
        <dbReference type="Proteomes" id="UP000481153"/>
    </source>
</evidence>
<dbReference type="EMBL" id="VJMJ01000215">
    <property type="protein sequence ID" value="KAF0726479.1"/>
    <property type="molecule type" value="Genomic_DNA"/>
</dbReference>
<dbReference type="VEuPathDB" id="FungiDB:AeMF1_004861"/>
<sequence length="455" mass="52112">MTSSVVGPIVLTSKPLFRCICDFQHGVYHDMLPFLQFSVVQSQNLLQYAIQVEAELLATVQPWLQEFGLARLDRLMATLPFMRSIILLYGARVGDCEMLETIARIAGVQSIELLTNLLNIAIASSHTQVIESLRRLGYTPENYIGHLFCGMGEAIAASNMAMAQFLDRELSKVDQVTLQSWFELDQLDRRRMTTTLKHLVNANQGDSLAWLLQTWSKFANVIQMNQVRAYWRRLALELSKWTLLSSVEDPQKSLKALFTDDLRDALRIPSLPAVHWLVQQGCPVHFDHITDVSRAWSYKDELDVLIDIFDYLWAVWLDHGASADEMKTALYISNEYAWHTNSVRAIDSVWSKRGKPPIRNFIDAARNGSSLKVVDFAYHRLKLSMPVDKFMAMEIEALLAAIRSNQIHYVEWWLNHVELQSQDTVDAVLQATNENKIKPEIRQLVESKCKSWLTD</sequence>
<reference evidence="1 2" key="1">
    <citation type="submission" date="2019-07" db="EMBL/GenBank/DDBJ databases">
        <title>Genomics analysis of Aphanomyces spp. identifies a new class of oomycete effector associated with host adaptation.</title>
        <authorList>
            <person name="Gaulin E."/>
        </authorList>
    </citation>
    <scope>NUCLEOTIDE SEQUENCE [LARGE SCALE GENOMIC DNA]</scope>
    <source>
        <strain evidence="1 2">ATCC 201684</strain>
    </source>
</reference>
<proteinExistence type="predicted"/>
<accession>A0A6G0WH39</accession>
<organism evidence="1 2">
    <name type="scientific">Aphanomyces euteiches</name>
    <dbReference type="NCBI Taxonomy" id="100861"/>
    <lineage>
        <taxon>Eukaryota</taxon>
        <taxon>Sar</taxon>
        <taxon>Stramenopiles</taxon>
        <taxon>Oomycota</taxon>
        <taxon>Saprolegniomycetes</taxon>
        <taxon>Saprolegniales</taxon>
        <taxon>Verrucalvaceae</taxon>
        <taxon>Aphanomyces</taxon>
    </lineage>
</organism>
<protein>
    <submittedName>
        <fullName evidence="1">Uncharacterized protein</fullName>
    </submittedName>
</protein>
<keyword evidence="2" id="KW-1185">Reference proteome</keyword>
<dbReference type="AlphaFoldDB" id="A0A6G0WH39"/>